<dbReference type="InterPro" id="IPR041664">
    <property type="entry name" value="AAA_16"/>
</dbReference>
<dbReference type="GO" id="GO:0006355">
    <property type="term" value="P:regulation of DNA-templated transcription"/>
    <property type="evidence" value="ECO:0007669"/>
    <property type="project" value="InterPro"/>
</dbReference>
<dbReference type="Gene3D" id="1.25.40.10">
    <property type="entry name" value="Tetratricopeptide repeat domain"/>
    <property type="match status" value="1"/>
</dbReference>
<dbReference type="PROSITE" id="PS50043">
    <property type="entry name" value="HTH_LUXR_2"/>
    <property type="match status" value="1"/>
</dbReference>
<evidence type="ECO:0000256" key="1">
    <source>
        <dbReference type="ARBA" id="ARBA00022741"/>
    </source>
</evidence>
<dbReference type="CDD" id="cd06170">
    <property type="entry name" value="LuxR_C_like"/>
    <property type="match status" value="1"/>
</dbReference>
<dbReference type="InterPro" id="IPR036388">
    <property type="entry name" value="WH-like_DNA-bd_sf"/>
</dbReference>
<evidence type="ECO:0000313" key="6">
    <source>
        <dbReference type="Proteomes" id="UP001143480"/>
    </source>
</evidence>
<dbReference type="AlphaFoldDB" id="A0A9W6KJ82"/>
<dbReference type="Pfam" id="PF13191">
    <property type="entry name" value="AAA_16"/>
    <property type="match status" value="1"/>
</dbReference>
<dbReference type="PANTHER" id="PTHR16305:SF35">
    <property type="entry name" value="TRANSCRIPTIONAL ACTIVATOR DOMAIN"/>
    <property type="match status" value="1"/>
</dbReference>
<dbReference type="PANTHER" id="PTHR16305">
    <property type="entry name" value="TESTICULAR SOLUBLE ADENYLYL CYCLASE"/>
    <property type="match status" value="1"/>
</dbReference>
<dbReference type="SUPFAM" id="SSF48452">
    <property type="entry name" value="TPR-like"/>
    <property type="match status" value="1"/>
</dbReference>
<dbReference type="GO" id="GO:0005737">
    <property type="term" value="C:cytoplasm"/>
    <property type="evidence" value="ECO:0007669"/>
    <property type="project" value="TreeGrafter"/>
</dbReference>
<evidence type="ECO:0000256" key="3">
    <source>
        <dbReference type="SAM" id="MobiDB-lite"/>
    </source>
</evidence>
<evidence type="ECO:0000313" key="5">
    <source>
        <dbReference type="EMBL" id="GLL01519.1"/>
    </source>
</evidence>
<dbReference type="InterPro" id="IPR011990">
    <property type="entry name" value="TPR-like_helical_dom_sf"/>
</dbReference>
<dbReference type="Proteomes" id="UP001143480">
    <property type="component" value="Unassembled WGS sequence"/>
</dbReference>
<organism evidence="5 6">
    <name type="scientific">Dactylosporangium matsuzakiense</name>
    <dbReference type="NCBI Taxonomy" id="53360"/>
    <lineage>
        <taxon>Bacteria</taxon>
        <taxon>Bacillati</taxon>
        <taxon>Actinomycetota</taxon>
        <taxon>Actinomycetes</taxon>
        <taxon>Micromonosporales</taxon>
        <taxon>Micromonosporaceae</taxon>
        <taxon>Dactylosporangium</taxon>
    </lineage>
</organism>
<dbReference type="GO" id="GO:0003677">
    <property type="term" value="F:DNA binding"/>
    <property type="evidence" value="ECO:0007669"/>
    <property type="project" value="InterPro"/>
</dbReference>
<keyword evidence="6" id="KW-1185">Reference proteome</keyword>
<dbReference type="GO" id="GO:0005524">
    <property type="term" value="F:ATP binding"/>
    <property type="evidence" value="ECO:0007669"/>
    <property type="project" value="UniProtKB-KW"/>
</dbReference>
<dbReference type="EMBL" id="BSFP01000016">
    <property type="protein sequence ID" value="GLL01519.1"/>
    <property type="molecule type" value="Genomic_DNA"/>
</dbReference>
<accession>A0A9W6KJ82</accession>
<dbReference type="PROSITE" id="PS00622">
    <property type="entry name" value="HTH_LUXR_1"/>
    <property type="match status" value="1"/>
</dbReference>
<keyword evidence="1" id="KW-0547">Nucleotide-binding</keyword>
<feature type="domain" description="HTH luxR-type" evidence="4">
    <location>
        <begin position="816"/>
        <end position="881"/>
    </location>
</feature>
<sequence length="884" mass="94785">MADNGGMTLLERGSALASLAEYARQALAGDGRLVLVGGEAGVGKSSLVEAFAASVAPARVAWGMCDGLSTPRPLGPLFDIADELGGELLERVRGRASRDELFAALLRQANEPGRLHVLVLEDLHWADEATIDLLRFLARRLRSAHLLLIVTYRDDDLSTRDLLRGLLGDVATLRTTRRIGLAPLSLRAVEELAGASGLEAAQLHRLTGGNPFFVTEVVRSGSTAVPASARDVVLARTGTLGREARAVLGTAALIGNRVDPRLLTAASGAAPAVLDELVRCGLLIGDDGHLTFRHELTRLAVEQAIPQHRVAPIHTRILAALRDLGSDGRRATQALPVEAQAAGDGFARLAYHAEAAGDGAAVLEYAVKAARRASELASHREAGAQYERALRFADVLPPAELAELYDALADELSLVDRGPRVCQVAERARELWHRAGDRRREGDALRRLSSALRYDCRGADAVRAAEAALATLEPLGPTAELAWAHAALATHRMVSERHEEAIAVAARAQELAVALELQAVRADALITEGCSRAIVGGDWVTPMRRGLDIALAHGIDEQVGRAYINLHGMHCTKREYAQAEQYFRAGTAYCDEHDVRTFGTCIRAERVSTLAATDRWDESLDLSRHVLANAMSASPLNRIGPLACVGVIRARRGTAGVWEPLDEAARYADGCEGPQYILYVRAARAEAYWLEGRIDEARREAELAADAAADGDEWARGEAGAWLRRTGSGRVTSPVHAEPYRLELDGRWAGAAAAWEQIGSAYEAALVRLFHGDEPAQREALSVLDDLGAAAAARASRRRMRQDGVRGVPVGPRAATRAHPAGLTRREREVLELICAGHTNGEIAQRLFIAVKTVDHHVSAVLGKLGVANRSSAAKEAVRLGIGV</sequence>
<dbReference type="GO" id="GO:0004016">
    <property type="term" value="F:adenylate cyclase activity"/>
    <property type="evidence" value="ECO:0007669"/>
    <property type="project" value="TreeGrafter"/>
</dbReference>
<reference evidence="5" key="1">
    <citation type="journal article" date="2014" name="Int. J. Syst. Evol. Microbiol.">
        <title>Complete genome sequence of Corynebacterium casei LMG S-19264T (=DSM 44701T), isolated from a smear-ripened cheese.</title>
        <authorList>
            <consortium name="US DOE Joint Genome Institute (JGI-PGF)"/>
            <person name="Walter F."/>
            <person name="Albersmeier A."/>
            <person name="Kalinowski J."/>
            <person name="Ruckert C."/>
        </authorList>
    </citation>
    <scope>NUCLEOTIDE SEQUENCE</scope>
    <source>
        <strain evidence="5">VKM Ac-1321</strain>
    </source>
</reference>
<feature type="region of interest" description="Disordered" evidence="3">
    <location>
        <begin position="801"/>
        <end position="822"/>
    </location>
</feature>
<proteinExistence type="predicted"/>
<dbReference type="SUPFAM" id="SSF52540">
    <property type="entry name" value="P-loop containing nucleoside triphosphate hydrolases"/>
    <property type="match status" value="1"/>
</dbReference>
<keyword evidence="2" id="KW-0067">ATP-binding</keyword>
<dbReference type="PRINTS" id="PR00038">
    <property type="entry name" value="HTHLUXR"/>
</dbReference>
<comment type="caution">
    <text evidence="5">The sequence shown here is derived from an EMBL/GenBank/DDBJ whole genome shotgun (WGS) entry which is preliminary data.</text>
</comment>
<dbReference type="SMART" id="SM00421">
    <property type="entry name" value="HTH_LUXR"/>
    <property type="match status" value="1"/>
</dbReference>
<evidence type="ECO:0000259" key="4">
    <source>
        <dbReference type="PROSITE" id="PS50043"/>
    </source>
</evidence>
<dbReference type="Gene3D" id="1.10.10.10">
    <property type="entry name" value="Winged helix-like DNA-binding domain superfamily/Winged helix DNA-binding domain"/>
    <property type="match status" value="1"/>
</dbReference>
<dbReference type="InterPro" id="IPR000792">
    <property type="entry name" value="Tscrpt_reg_LuxR_C"/>
</dbReference>
<name>A0A9W6KJ82_9ACTN</name>
<dbReference type="Gene3D" id="3.40.50.300">
    <property type="entry name" value="P-loop containing nucleotide triphosphate hydrolases"/>
    <property type="match status" value="1"/>
</dbReference>
<reference evidence="5" key="2">
    <citation type="submission" date="2023-01" db="EMBL/GenBank/DDBJ databases">
        <authorList>
            <person name="Sun Q."/>
            <person name="Evtushenko L."/>
        </authorList>
    </citation>
    <scope>NUCLEOTIDE SEQUENCE</scope>
    <source>
        <strain evidence="5">VKM Ac-1321</strain>
    </source>
</reference>
<gene>
    <name evidence="5" type="ORF">GCM10017581_032600</name>
</gene>
<dbReference type="InterPro" id="IPR027417">
    <property type="entry name" value="P-loop_NTPase"/>
</dbReference>
<evidence type="ECO:0000256" key="2">
    <source>
        <dbReference type="ARBA" id="ARBA00022840"/>
    </source>
</evidence>
<protein>
    <submittedName>
        <fullName evidence="5">LuxR family transcriptional regulator</fullName>
    </submittedName>
</protein>
<dbReference type="SUPFAM" id="SSF46894">
    <property type="entry name" value="C-terminal effector domain of the bipartite response regulators"/>
    <property type="match status" value="1"/>
</dbReference>
<dbReference type="InterPro" id="IPR016032">
    <property type="entry name" value="Sig_transdc_resp-reg_C-effctor"/>
</dbReference>
<dbReference type="Pfam" id="PF00196">
    <property type="entry name" value="GerE"/>
    <property type="match status" value="1"/>
</dbReference>